<name>R0ETM8_9BRAS</name>
<dbReference type="Pfam" id="PF00646">
    <property type="entry name" value="F-box"/>
    <property type="match status" value="1"/>
</dbReference>
<dbReference type="EMBL" id="KB870812">
    <property type="protein sequence ID" value="EOA12417.1"/>
    <property type="molecule type" value="Genomic_DNA"/>
</dbReference>
<evidence type="ECO:0000259" key="1">
    <source>
        <dbReference type="SMART" id="SM00256"/>
    </source>
</evidence>
<feature type="domain" description="F-box" evidence="1">
    <location>
        <begin position="22"/>
        <end position="62"/>
    </location>
</feature>
<dbReference type="eggNOG" id="KOG1072">
    <property type="taxonomic scope" value="Eukaryota"/>
</dbReference>
<dbReference type="PANTHER" id="PTHR24414">
    <property type="entry name" value="F-BOX/KELCH-REPEAT PROTEIN SKIP4"/>
    <property type="match status" value="1"/>
</dbReference>
<dbReference type="Proteomes" id="UP000029121">
    <property type="component" value="Unassembled WGS sequence"/>
</dbReference>
<dbReference type="STRING" id="81985.R0ETM8"/>
<gene>
    <name evidence="2" type="ORF">CARUB_v10027826mg</name>
</gene>
<evidence type="ECO:0000313" key="2">
    <source>
        <dbReference type="EMBL" id="EOA12417.1"/>
    </source>
</evidence>
<dbReference type="InterPro" id="IPR057499">
    <property type="entry name" value="Kelch_FKB95"/>
</dbReference>
<feature type="non-terminal residue" evidence="2">
    <location>
        <position position="337"/>
    </location>
</feature>
<dbReference type="PANTHER" id="PTHR24414:SF184">
    <property type="entry name" value="GALACTOSE OXIDASE_KELCH REPEAT SUPERFAMILY PROTEIN"/>
    <property type="match status" value="1"/>
</dbReference>
<protein>
    <recommendedName>
        <fullName evidence="1">F-box domain-containing protein</fullName>
    </recommendedName>
</protein>
<dbReference type="AlphaFoldDB" id="R0ETM8"/>
<evidence type="ECO:0000313" key="3">
    <source>
        <dbReference type="Proteomes" id="UP000029121"/>
    </source>
</evidence>
<dbReference type="InterPro" id="IPR050354">
    <property type="entry name" value="F-box/kelch-repeat_ARATH"/>
</dbReference>
<proteinExistence type="predicted"/>
<dbReference type="SUPFAM" id="SSF117281">
    <property type="entry name" value="Kelch motif"/>
    <property type="match status" value="1"/>
</dbReference>
<dbReference type="Gene3D" id="2.120.10.80">
    <property type="entry name" value="Kelch-type beta propeller"/>
    <property type="match status" value="1"/>
</dbReference>
<reference evidence="3" key="1">
    <citation type="journal article" date="2013" name="Nat. Genet.">
        <title>The Capsella rubella genome and the genomic consequences of rapid mating system evolution.</title>
        <authorList>
            <person name="Slotte T."/>
            <person name="Hazzouri K.M."/>
            <person name="Agren J.A."/>
            <person name="Koenig D."/>
            <person name="Maumus F."/>
            <person name="Guo Y.L."/>
            <person name="Steige K."/>
            <person name="Platts A.E."/>
            <person name="Escobar J.S."/>
            <person name="Newman L.K."/>
            <person name="Wang W."/>
            <person name="Mandakova T."/>
            <person name="Vello E."/>
            <person name="Smith L.M."/>
            <person name="Henz S.R."/>
            <person name="Steffen J."/>
            <person name="Takuno S."/>
            <person name="Brandvain Y."/>
            <person name="Coop G."/>
            <person name="Andolfatto P."/>
            <person name="Hu T.T."/>
            <person name="Blanchette M."/>
            <person name="Clark R.M."/>
            <person name="Quesneville H."/>
            <person name="Nordborg M."/>
            <person name="Gaut B.S."/>
            <person name="Lysak M.A."/>
            <person name="Jenkins J."/>
            <person name="Grimwood J."/>
            <person name="Chapman J."/>
            <person name="Prochnik S."/>
            <person name="Shu S."/>
            <person name="Rokhsar D."/>
            <person name="Schmutz J."/>
            <person name="Weigel D."/>
            <person name="Wright S.I."/>
        </authorList>
    </citation>
    <scope>NUCLEOTIDE SEQUENCE [LARGE SCALE GENOMIC DNA]</scope>
    <source>
        <strain evidence="3">cv. Monte Gargano</strain>
    </source>
</reference>
<keyword evidence="3" id="KW-1185">Reference proteome</keyword>
<dbReference type="InterPro" id="IPR036047">
    <property type="entry name" value="F-box-like_dom_sf"/>
</dbReference>
<dbReference type="SUPFAM" id="SSF81383">
    <property type="entry name" value="F-box domain"/>
    <property type="match status" value="1"/>
</dbReference>
<dbReference type="SMART" id="SM00256">
    <property type="entry name" value="FBOX"/>
    <property type="match status" value="1"/>
</dbReference>
<dbReference type="Pfam" id="PF25210">
    <property type="entry name" value="Kelch_FKB95"/>
    <property type="match status" value="2"/>
</dbReference>
<dbReference type="InterPro" id="IPR001810">
    <property type="entry name" value="F-box_dom"/>
</dbReference>
<dbReference type="InterPro" id="IPR015915">
    <property type="entry name" value="Kelch-typ_b-propeller"/>
</dbReference>
<dbReference type="CDD" id="cd22152">
    <property type="entry name" value="F-box_AtAFR-like"/>
    <property type="match status" value="1"/>
</dbReference>
<accession>R0ETM8</accession>
<sequence length="337" mass="38638">MRISPTSATNKQIKSSAPNPSLPNDLLLTCFARVSRLYYPTLSLVSKSFQTLVVSPELYKTRSFLNRKENCLYVCLKFPPDPNRYWFTPCRKPNQTLAKKKTTNSSGYALVRFQIHHPPPWNQEREVKYNSLVAVGSDIYIFHASSSSVSILDCRSHMWREAPCMRMKRNYPTVNVVDGKIYVAGGLEMKDFYSSDSSSWMEVFDPNTQSWEPVWCPLSKRINLPYRSAAIEGEIYMVKPNAIGVSYKPKEDKWGDINLKGLEELPKFAISSYIKLVNYGGKMVVLWDKCKPCNEYKNASIWCAVISIERHNTPEIWGKVEWFDAVLAVPFSYGFGE</sequence>
<organism evidence="2 3">
    <name type="scientific">Capsella rubella</name>
    <dbReference type="NCBI Taxonomy" id="81985"/>
    <lineage>
        <taxon>Eukaryota</taxon>
        <taxon>Viridiplantae</taxon>
        <taxon>Streptophyta</taxon>
        <taxon>Embryophyta</taxon>
        <taxon>Tracheophyta</taxon>
        <taxon>Spermatophyta</taxon>
        <taxon>Magnoliopsida</taxon>
        <taxon>eudicotyledons</taxon>
        <taxon>Gunneridae</taxon>
        <taxon>Pentapetalae</taxon>
        <taxon>rosids</taxon>
        <taxon>malvids</taxon>
        <taxon>Brassicales</taxon>
        <taxon>Brassicaceae</taxon>
        <taxon>Camelineae</taxon>
        <taxon>Capsella</taxon>
    </lineage>
</organism>